<proteinExistence type="predicted"/>
<evidence type="ECO:0000313" key="3">
    <source>
        <dbReference type="Proteomes" id="UP001596524"/>
    </source>
</evidence>
<accession>A0ABW2N9B0</accession>
<gene>
    <name evidence="2" type="ORF">ACFQO6_18555</name>
</gene>
<dbReference type="Proteomes" id="UP001596524">
    <property type="component" value="Unassembled WGS sequence"/>
</dbReference>
<protein>
    <recommendedName>
        <fullName evidence="4">Alpha-galactosidase NEW3 domain-containing protein</fullName>
    </recommendedName>
</protein>
<dbReference type="RefSeq" id="WP_255893074.1">
    <property type="nucleotide sequence ID" value="NZ_JAFMZM010000008.1"/>
</dbReference>
<organism evidence="2 3">
    <name type="scientific">Nocardioides astragali</name>
    <dbReference type="NCBI Taxonomy" id="1776736"/>
    <lineage>
        <taxon>Bacteria</taxon>
        <taxon>Bacillati</taxon>
        <taxon>Actinomycetota</taxon>
        <taxon>Actinomycetes</taxon>
        <taxon>Propionibacteriales</taxon>
        <taxon>Nocardioidaceae</taxon>
        <taxon>Nocardioides</taxon>
    </lineage>
</organism>
<comment type="caution">
    <text evidence="2">The sequence shown here is derived from an EMBL/GenBank/DDBJ whole genome shotgun (WGS) entry which is preliminary data.</text>
</comment>
<evidence type="ECO:0008006" key="4">
    <source>
        <dbReference type="Google" id="ProtNLM"/>
    </source>
</evidence>
<feature type="signal peptide" evidence="1">
    <location>
        <begin position="1"/>
        <end position="34"/>
    </location>
</feature>
<keyword evidence="1" id="KW-0732">Signal</keyword>
<dbReference type="PROSITE" id="PS51318">
    <property type="entry name" value="TAT"/>
    <property type="match status" value="1"/>
</dbReference>
<reference evidence="3" key="1">
    <citation type="journal article" date="2019" name="Int. J. Syst. Evol. Microbiol.">
        <title>The Global Catalogue of Microorganisms (GCM) 10K type strain sequencing project: providing services to taxonomists for standard genome sequencing and annotation.</title>
        <authorList>
            <consortium name="The Broad Institute Genomics Platform"/>
            <consortium name="The Broad Institute Genome Sequencing Center for Infectious Disease"/>
            <person name="Wu L."/>
            <person name="Ma J."/>
        </authorList>
    </citation>
    <scope>NUCLEOTIDE SEQUENCE [LARGE SCALE GENOMIC DNA]</scope>
    <source>
        <strain evidence="3">FCH27</strain>
    </source>
</reference>
<feature type="chain" id="PRO_5047186681" description="Alpha-galactosidase NEW3 domain-containing protein" evidence="1">
    <location>
        <begin position="35"/>
        <end position="150"/>
    </location>
</feature>
<evidence type="ECO:0000313" key="2">
    <source>
        <dbReference type="EMBL" id="MFC7362278.1"/>
    </source>
</evidence>
<sequence>MPAPQPERRQLLKAGALVWTAPVIAVASAAPAYATSASNLSTSTVTVRSPQKPIAVDTVIRNSGTGPTTALKVTVTAPNAVSATQVAPDGWTVQVTGPSTVVFTAADQLPGNTNLAASFVVERGNNGAGTVTVVIDPGGGGLATTQSFTI</sequence>
<name>A0ABW2N9B0_9ACTN</name>
<evidence type="ECO:0000256" key="1">
    <source>
        <dbReference type="SAM" id="SignalP"/>
    </source>
</evidence>
<keyword evidence="3" id="KW-1185">Reference proteome</keyword>
<dbReference type="InterPro" id="IPR006311">
    <property type="entry name" value="TAT_signal"/>
</dbReference>
<dbReference type="EMBL" id="JBHTCH010000023">
    <property type="protein sequence ID" value="MFC7362278.1"/>
    <property type="molecule type" value="Genomic_DNA"/>
</dbReference>